<dbReference type="InterPro" id="IPR043428">
    <property type="entry name" value="LivM-like"/>
</dbReference>
<evidence type="ECO:0000256" key="6">
    <source>
        <dbReference type="ARBA" id="ARBA00022840"/>
    </source>
</evidence>
<dbReference type="Proteomes" id="UP000776983">
    <property type="component" value="Unassembled WGS sequence"/>
</dbReference>
<keyword evidence="2" id="KW-0813">Transport</keyword>
<dbReference type="InterPro" id="IPR027417">
    <property type="entry name" value="P-loop_NTPase"/>
</dbReference>
<evidence type="ECO:0000256" key="4">
    <source>
        <dbReference type="ARBA" id="ARBA00022692"/>
    </source>
</evidence>
<feature type="domain" description="ABC transporter" evidence="10">
    <location>
        <begin position="340"/>
        <end position="576"/>
    </location>
</feature>
<organism evidence="11 12">
    <name type="scientific">Mesopusillimonas faecipullorum</name>
    <dbReference type="NCBI Taxonomy" id="2755040"/>
    <lineage>
        <taxon>Bacteria</taxon>
        <taxon>Pseudomonadati</taxon>
        <taxon>Pseudomonadota</taxon>
        <taxon>Betaproteobacteria</taxon>
        <taxon>Burkholderiales</taxon>
        <taxon>Alcaligenaceae</taxon>
        <taxon>Mesopusillimonas</taxon>
    </lineage>
</organism>
<reference evidence="11 12" key="1">
    <citation type="submission" date="2020-07" db="EMBL/GenBank/DDBJ databases">
        <title>Pusillimonas sp. nov., isolated from poultry manure in Taiwan.</title>
        <authorList>
            <person name="Lin S.-Y."/>
            <person name="Tang Y.-S."/>
            <person name="Young C.-C."/>
        </authorList>
    </citation>
    <scope>NUCLEOTIDE SEQUENCE [LARGE SCALE GENOMIC DNA]</scope>
    <source>
        <strain evidence="11 12">CC-YST705</strain>
    </source>
</reference>
<dbReference type="Pfam" id="PF02653">
    <property type="entry name" value="BPD_transp_2"/>
    <property type="match status" value="1"/>
</dbReference>
<protein>
    <submittedName>
        <fullName evidence="11">Branched-chain amino acid ABC transporter ATP-binding protein/permease</fullName>
    </submittedName>
</protein>
<feature type="transmembrane region" description="Helical" evidence="9">
    <location>
        <begin position="12"/>
        <end position="45"/>
    </location>
</feature>
<evidence type="ECO:0000313" key="12">
    <source>
        <dbReference type="Proteomes" id="UP000776983"/>
    </source>
</evidence>
<keyword evidence="7 9" id="KW-1133">Transmembrane helix</keyword>
<dbReference type="InterPro" id="IPR003593">
    <property type="entry name" value="AAA+_ATPase"/>
</dbReference>
<feature type="transmembrane region" description="Helical" evidence="9">
    <location>
        <begin position="267"/>
        <end position="288"/>
    </location>
</feature>
<dbReference type="Gene3D" id="3.40.50.300">
    <property type="entry name" value="P-loop containing nucleotide triphosphate hydrolases"/>
    <property type="match status" value="1"/>
</dbReference>
<name>A0ABS8CFG6_9BURK</name>
<evidence type="ECO:0000256" key="7">
    <source>
        <dbReference type="ARBA" id="ARBA00022989"/>
    </source>
</evidence>
<proteinExistence type="predicted"/>
<evidence type="ECO:0000259" key="10">
    <source>
        <dbReference type="PROSITE" id="PS50893"/>
    </source>
</evidence>
<feature type="transmembrane region" description="Helical" evidence="9">
    <location>
        <begin position="203"/>
        <end position="225"/>
    </location>
</feature>
<keyword evidence="12" id="KW-1185">Reference proteome</keyword>
<sequence length="584" mass="62272">MSATSRRYINHLPWLILAAAAFVPVLGSSYAVSFTFTLLSALVLAQSWDWLGGKTGYTNLGHFAFFGTGAYSFAISASAGLGLIPSLALAALVPMLLALVLAFPLFRLRGNYFAFATLALIPLFELLALNLVGLTQGANGIALTIPRDMGMLYGLVLALGGISIGVSVWLDHSRFGYALKAIRNDEQAAETCGIRILPAKMAVFALGALFAGLAGALQAWFLGYIDPHTVFGLDVALGPIAMALFGGSGLLWGPLLGVIILGTLHNYLITNLSVLQTAAYGLLILLIGRYMPGGMLRSIWVSRLPLLSHYSREHHEQPQVAGQLPQDPAPIETVPATAVLSSQGAIKRFGGNTAVNSVTLEVQPGDVIGLVGPNGSGKTTFFNCVSRVYTLDGGRISFAGVDLADKRRDQVAHLGIGRTYQIPRPFSDLSTLENIAVALMFRAHHPLHHAQALRVAHSYAAQVGLGGKTATLAQDLSLQDRKLLELARALASRPRLLLVDEVASGLTPAEIASFVELLKTARDTYGLSIIWVEHIFWALAKIVDRVVVLEQGSLLAQGSVNDIVHDPKVIEAYFGAKGAEKEGK</sequence>
<dbReference type="SMART" id="SM00382">
    <property type="entry name" value="AAA"/>
    <property type="match status" value="1"/>
</dbReference>
<keyword evidence="4 9" id="KW-0812">Transmembrane</keyword>
<comment type="subcellular location">
    <subcellularLocation>
        <location evidence="1">Cell membrane</location>
        <topology evidence="1">Multi-pass membrane protein</topology>
    </subcellularLocation>
</comment>
<dbReference type="GO" id="GO:0005524">
    <property type="term" value="F:ATP binding"/>
    <property type="evidence" value="ECO:0007669"/>
    <property type="project" value="UniProtKB-KW"/>
</dbReference>
<evidence type="ECO:0000256" key="2">
    <source>
        <dbReference type="ARBA" id="ARBA00022448"/>
    </source>
</evidence>
<dbReference type="PANTHER" id="PTHR45772">
    <property type="entry name" value="CONSERVED COMPONENT OF ABC TRANSPORTER FOR NATURAL AMINO ACIDS-RELATED"/>
    <property type="match status" value="1"/>
</dbReference>
<keyword evidence="3" id="KW-1003">Cell membrane</keyword>
<dbReference type="CDD" id="cd06581">
    <property type="entry name" value="TM_PBP1_LivM_like"/>
    <property type="match status" value="1"/>
</dbReference>
<dbReference type="EMBL" id="JACDXW010000008">
    <property type="protein sequence ID" value="MCB5364780.1"/>
    <property type="molecule type" value="Genomic_DNA"/>
</dbReference>
<evidence type="ECO:0000256" key="5">
    <source>
        <dbReference type="ARBA" id="ARBA00022741"/>
    </source>
</evidence>
<dbReference type="InterPro" id="IPR003439">
    <property type="entry name" value="ABC_transporter-like_ATP-bd"/>
</dbReference>
<gene>
    <name evidence="11" type="ORF">H0484_13585</name>
</gene>
<feature type="transmembrane region" description="Helical" evidence="9">
    <location>
        <begin position="87"/>
        <end position="106"/>
    </location>
</feature>
<dbReference type="CDD" id="cd03219">
    <property type="entry name" value="ABC_Mj1267_LivG_branched"/>
    <property type="match status" value="1"/>
</dbReference>
<keyword evidence="5" id="KW-0547">Nucleotide-binding</keyword>
<dbReference type="SUPFAM" id="SSF52540">
    <property type="entry name" value="P-loop containing nucleoside triphosphate hydrolases"/>
    <property type="match status" value="1"/>
</dbReference>
<evidence type="ECO:0000256" key="9">
    <source>
        <dbReference type="SAM" id="Phobius"/>
    </source>
</evidence>
<feature type="transmembrane region" description="Helical" evidence="9">
    <location>
        <begin position="112"/>
        <end position="132"/>
    </location>
</feature>
<evidence type="ECO:0000256" key="1">
    <source>
        <dbReference type="ARBA" id="ARBA00004651"/>
    </source>
</evidence>
<accession>A0ABS8CFG6</accession>
<dbReference type="InterPro" id="IPR051120">
    <property type="entry name" value="ABC_AA/LPS_Transport"/>
</dbReference>
<keyword evidence="8 9" id="KW-0472">Membrane</keyword>
<evidence type="ECO:0000256" key="8">
    <source>
        <dbReference type="ARBA" id="ARBA00023136"/>
    </source>
</evidence>
<dbReference type="PANTHER" id="PTHR45772:SF8">
    <property type="entry name" value="HIGH-AFFINITY BRANCHED-CHAIN AMINO ACID TRANSPORT ATP-BINDING PROTEIN"/>
    <property type="match status" value="1"/>
</dbReference>
<dbReference type="PROSITE" id="PS50893">
    <property type="entry name" value="ABC_TRANSPORTER_2"/>
    <property type="match status" value="1"/>
</dbReference>
<evidence type="ECO:0000256" key="3">
    <source>
        <dbReference type="ARBA" id="ARBA00022475"/>
    </source>
</evidence>
<dbReference type="RefSeq" id="WP_226955198.1">
    <property type="nucleotide sequence ID" value="NZ_JACDXW010000008.1"/>
</dbReference>
<evidence type="ECO:0000313" key="11">
    <source>
        <dbReference type="EMBL" id="MCB5364780.1"/>
    </source>
</evidence>
<dbReference type="Pfam" id="PF00005">
    <property type="entry name" value="ABC_tran"/>
    <property type="match status" value="1"/>
</dbReference>
<comment type="caution">
    <text evidence="11">The sequence shown here is derived from an EMBL/GenBank/DDBJ whole genome shotgun (WGS) entry which is preliminary data.</text>
</comment>
<feature type="transmembrane region" description="Helical" evidence="9">
    <location>
        <begin position="237"/>
        <end position="261"/>
    </location>
</feature>
<feature type="transmembrane region" description="Helical" evidence="9">
    <location>
        <begin position="152"/>
        <end position="170"/>
    </location>
</feature>
<keyword evidence="6 11" id="KW-0067">ATP-binding</keyword>
<dbReference type="InterPro" id="IPR001851">
    <property type="entry name" value="ABC_transp_permease"/>
</dbReference>